<protein>
    <submittedName>
        <fullName evidence="1">Uncharacterized protein</fullName>
    </submittedName>
</protein>
<proteinExistence type="predicted"/>
<sequence>MPHSAANLLGIQTVGAISIDDVVLALDDDGNRGRAADEAVRARATFTSSIDGVAVAAEEDGNRGSKTAANTGGRRGTPRAVELHLLNR</sequence>
<evidence type="ECO:0000313" key="1">
    <source>
        <dbReference type="EMBL" id="JAD61405.1"/>
    </source>
</evidence>
<name>A0A0A9BJJ8_ARUDO</name>
<dbReference type="EMBL" id="GBRH01236490">
    <property type="protein sequence ID" value="JAD61405.1"/>
    <property type="molecule type" value="Transcribed_RNA"/>
</dbReference>
<dbReference type="AlphaFoldDB" id="A0A0A9BJJ8"/>
<reference evidence="1" key="2">
    <citation type="journal article" date="2015" name="Data Brief">
        <title>Shoot transcriptome of the giant reed, Arundo donax.</title>
        <authorList>
            <person name="Barrero R.A."/>
            <person name="Guerrero F.D."/>
            <person name="Moolhuijzen P."/>
            <person name="Goolsby J.A."/>
            <person name="Tidwell J."/>
            <person name="Bellgard S.E."/>
            <person name="Bellgard M.I."/>
        </authorList>
    </citation>
    <scope>NUCLEOTIDE SEQUENCE</scope>
    <source>
        <tissue evidence="1">Shoot tissue taken approximately 20 cm above the soil surface</tissue>
    </source>
</reference>
<reference evidence="1" key="1">
    <citation type="submission" date="2014-09" db="EMBL/GenBank/DDBJ databases">
        <authorList>
            <person name="Magalhaes I.L.F."/>
            <person name="Oliveira U."/>
            <person name="Santos F.R."/>
            <person name="Vidigal T.H.D.A."/>
            <person name="Brescovit A.D."/>
            <person name="Santos A.J."/>
        </authorList>
    </citation>
    <scope>NUCLEOTIDE SEQUENCE</scope>
    <source>
        <tissue evidence="1">Shoot tissue taken approximately 20 cm above the soil surface</tissue>
    </source>
</reference>
<accession>A0A0A9BJJ8</accession>
<organism evidence="1">
    <name type="scientific">Arundo donax</name>
    <name type="common">Giant reed</name>
    <name type="synonym">Donax arundinaceus</name>
    <dbReference type="NCBI Taxonomy" id="35708"/>
    <lineage>
        <taxon>Eukaryota</taxon>
        <taxon>Viridiplantae</taxon>
        <taxon>Streptophyta</taxon>
        <taxon>Embryophyta</taxon>
        <taxon>Tracheophyta</taxon>
        <taxon>Spermatophyta</taxon>
        <taxon>Magnoliopsida</taxon>
        <taxon>Liliopsida</taxon>
        <taxon>Poales</taxon>
        <taxon>Poaceae</taxon>
        <taxon>PACMAD clade</taxon>
        <taxon>Arundinoideae</taxon>
        <taxon>Arundineae</taxon>
        <taxon>Arundo</taxon>
    </lineage>
</organism>